<dbReference type="EMBL" id="JANPWB010000003">
    <property type="protein sequence ID" value="KAJ1201555.1"/>
    <property type="molecule type" value="Genomic_DNA"/>
</dbReference>
<dbReference type="Proteomes" id="UP001066276">
    <property type="component" value="Chromosome 2_1"/>
</dbReference>
<evidence type="ECO:0000313" key="1">
    <source>
        <dbReference type="EMBL" id="KAJ1201555.1"/>
    </source>
</evidence>
<name>A0AAV7VN45_PLEWA</name>
<accession>A0AAV7VN45</accession>
<proteinExistence type="predicted"/>
<protein>
    <submittedName>
        <fullName evidence="1">Uncharacterized protein</fullName>
    </submittedName>
</protein>
<reference evidence="1" key="1">
    <citation type="journal article" date="2022" name="bioRxiv">
        <title>Sequencing and chromosome-scale assembly of the giantPleurodeles waltlgenome.</title>
        <authorList>
            <person name="Brown T."/>
            <person name="Elewa A."/>
            <person name="Iarovenko S."/>
            <person name="Subramanian E."/>
            <person name="Araus A.J."/>
            <person name="Petzold A."/>
            <person name="Susuki M."/>
            <person name="Suzuki K.-i.T."/>
            <person name="Hayashi T."/>
            <person name="Toyoda A."/>
            <person name="Oliveira C."/>
            <person name="Osipova E."/>
            <person name="Leigh N.D."/>
            <person name="Simon A."/>
            <person name="Yun M.H."/>
        </authorList>
    </citation>
    <scope>NUCLEOTIDE SEQUENCE</scope>
    <source>
        <strain evidence="1">20211129_DDA</strain>
        <tissue evidence="1">Liver</tissue>
    </source>
</reference>
<dbReference type="AlphaFoldDB" id="A0AAV7VN45"/>
<sequence>MLQCDSSVFYDKVASIDSNFPKMARAAPCYSLWFQPLSDDAELGSFKAIELTEMLSLVEPVKSSSADDPTAPEILERGMSVIALLLCDLLNSSLETVRFPRRWKHAMVMTLLKKPGLDTSKRENFRPLSPLPFISRVAEKWVNQQLAGFIETKDLLLKTQCDPPPP</sequence>
<organism evidence="1 2">
    <name type="scientific">Pleurodeles waltl</name>
    <name type="common">Iberian ribbed newt</name>
    <dbReference type="NCBI Taxonomy" id="8319"/>
    <lineage>
        <taxon>Eukaryota</taxon>
        <taxon>Metazoa</taxon>
        <taxon>Chordata</taxon>
        <taxon>Craniata</taxon>
        <taxon>Vertebrata</taxon>
        <taxon>Euteleostomi</taxon>
        <taxon>Amphibia</taxon>
        <taxon>Batrachia</taxon>
        <taxon>Caudata</taxon>
        <taxon>Salamandroidea</taxon>
        <taxon>Salamandridae</taxon>
        <taxon>Pleurodelinae</taxon>
        <taxon>Pleurodeles</taxon>
    </lineage>
</organism>
<gene>
    <name evidence="1" type="ORF">NDU88_005363</name>
</gene>
<keyword evidence="2" id="KW-1185">Reference proteome</keyword>
<evidence type="ECO:0000313" key="2">
    <source>
        <dbReference type="Proteomes" id="UP001066276"/>
    </source>
</evidence>
<comment type="caution">
    <text evidence="1">The sequence shown here is derived from an EMBL/GenBank/DDBJ whole genome shotgun (WGS) entry which is preliminary data.</text>
</comment>